<feature type="domain" description="CBS" evidence="3">
    <location>
        <begin position="321"/>
        <end position="378"/>
    </location>
</feature>
<evidence type="ECO:0000313" key="5">
    <source>
        <dbReference type="Proteomes" id="UP000078084"/>
    </source>
</evidence>
<name>A0A171KWG5_9BURK</name>
<dbReference type="EMBL" id="LBNE01000001">
    <property type="protein sequence ID" value="KKO73232.1"/>
    <property type="molecule type" value="Genomic_DNA"/>
</dbReference>
<dbReference type="SUPFAM" id="SSF54631">
    <property type="entry name" value="CBS-domain pair"/>
    <property type="match status" value="1"/>
</dbReference>
<dbReference type="PANTHER" id="PTHR33741">
    <property type="entry name" value="TRANSMEMBRANE PROTEIN DDB_G0269096-RELATED"/>
    <property type="match status" value="1"/>
</dbReference>
<dbReference type="Proteomes" id="UP000078084">
    <property type="component" value="Unassembled WGS sequence"/>
</dbReference>
<feature type="domain" description="CBS" evidence="3">
    <location>
        <begin position="237"/>
        <end position="294"/>
    </location>
</feature>
<keyword evidence="1" id="KW-0129">CBS domain</keyword>
<dbReference type="Pfam" id="PF04982">
    <property type="entry name" value="TM_HPP"/>
    <property type="match status" value="1"/>
</dbReference>
<evidence type="ECO:0000256" key="1">
    <source>
        <dbReference type="PROSITE-ProRule" id="PRU00703"/>
    </source>
</evidence>
<evidence type="ECO:0000256" key="2">
    <source>
        <dbReference type="SAM" id="Phobius"/>
    </source>
</evidence>
<dbReference type="OrthoDB" id="9811720at2"/>
<dbReference type="InterPro" id="IPR007065">
    <property type="entry name" value="HPP"/>
</dbReference>
<dbReference type="RefSeq" id="WP_068367308.1">
    <property type="nucleotide sequence ID" value="NZ_CBCSEB010000002.1"/>
</dbReference>
<dbReference type="SMART" id="SM00116">
    <property type="entry name" value="CBS"/>
    <property type="match status" value="2"/>
</dbReference>
<reference evidence="4 5" key="1">
    <citation type="submission" date="2015-04" db="EMBL/GenBank/DDBJ databases">
        <title>Genome sequence of Kerstersia gyiorum CG1.</title>
        <authorList>
            <person name="Greninger A.L."/>
            <person name="Kozyreva V."/>
            <person name="Chaturvedi V."/>
        </authorList>
    </citation>
    <scope>NUCLEOTIDE SEQUENCE [LARGE SCALE GENOMIC DNA]</scope>
    <source>
        <strain evidence="4 5">CG1</strain>
    </source>
</reference>
<accession>A0A171KWG5</accession>
<keyword evidence="5" id="KW-1185">Reference proteome</keyword>
<comment type="caution">
    <text evidence="4">The sequence shown here is derived from an EMBL/GenBank/DDBJ whole genome shotgun (WGS) entry which is preliminary data.</text>
</comment>
<keyword evidence="2" id="KW-1133">Transmembrane helix</keyword>
<proteinExistence type="predicted"/>
<dbReference type="InterPro" id="IPR058581">
    <property type="entry name" value="TM_HPP"/>
</dbReference>
<feature type="transmembrane region" description="Helical" evidence="2">
    <location>
        <begin position="78"/>
        <end position="99"/>
    </location>
</feature>
<dbReference type="GeneID" id="99727820"/>
<feature type="transmembrane region" description="Helical" evidence="2">
    <location>
        <begin position="143"/>
        <end position="162"/>
    </location>
</feature>
<dbReference type="InterPro" id="IPR046342">
    <property type="entry name" value="CBS_dom_sf"/>
</dbReference>
<feature type="transmembrane region" description="Helical" evidence="2">
    <location>
        <begin position="52"/>
        <end position="71"/>
    </location>
</feature>
<keyword evidence="2" id="KW-0472">Membrane</keyword>
<evidence type="ECO:0000313" key="4">
    <source>
        <dbReference type="EMBL" id="KKO73232.1"/>
    </source>
</evidence>
<dbReference type="AlphaFoldDB" id="A0A171KWG5"/>
<dbReference type="PROSITE" id="PS51371">
    <property type="entry name" value="CBS"/>
    <property type="match status" value="2"/>
</dbReference>
<dbReference type="Gene3D" id="3.10.580.10">
    <property type="entry name" value="CBS-domain"/>
    <property type="match status" value="1"/>
</dbReference>
<keyword evidence="2" id="KW-0812">Transmembrane</keyword>
<dbReference type="CDD" id="cd04600">
    <property type="entry name" value="CBS_pair_HPP_assoc"/>
    <property type="match status" value="1"/>
</dbReference>
<dbReference type="Pfam" id="PF00571">
    <property type="entry name" value="CBS"/>
    <property type="match status" value="2"/>
</dbReference>
<feature type="transmembrane region" description="Helical" evidence="2">
    <location>
        <begin position="27"/>
        <end position="46"/>
    </location>
</feature>
<gene>
    <name evidence="4" type="ORF">AAV32_02850</name>
</gene>
<protein>
    <recommendedName>
        <fullName evidence="3">CBS domain-containing protein</fullName>
    </recommendedName>
</protein>
<dbReference type="STRING" id="206506.AAV32_02850"/>
<evidence type="ECO:0000259" key="3">
    <source>
        <dbReference type="PROSITE" id="PS51371"/>
    </source>
</evidence>
<organism evidence="4 5">
    <name type="scientific">Kerstersia gyiorum</name>
    <dbReference type="NCBI Taxonomy" id="206506"/>
    <lineage>
        <taxon>Bacteria</taxon>
        <taxon>Pseudomonadati</taxon>
        <taxon>Pseudomonadota</taxon>
        <taxon>Betaproteobacteria</taxon>
        <taxon>Burkholderiales</taxon>
        <taxon>Alcaligenaceae</taxon>
        <taxon>Kerstersia</taxon>
    </lineage>
</organism>
<dbReference type="PANTHER" id="PTHR33741:SF5">
    <property type="entry name" value="TRANSMEMBRANE PROTEIN DDB_G0269096-RELATED"/>
    <property type="match status" value="1"/>
</dbReference>
<sequence>MSGLMHRLLLALKPAPFQINNRERLRALIGAGLAILITSQLSQWMIGDDLHTYWMVGSLGATSLLVFLLPGSPLAQPYAAVLGNTAGACIGVLCAHAGLPPVPSTALAVSGAMAAMFILRCVHPPGVAVALFASLTHITDISFALVPIFTDTLLLVILAAIYNNLTGKAYPHMEPKKPASPAKPASSRFTDEDLDRALARYNQALNISRSELAQVLEYTENATYERILGATLCRDIMSRDPIAVSPDTPQPQAWEIIRSNKLKALPIVDDRHHLLGIATASDFADSSLASATPAPGPRGLRALLGRRKPKTPDAPTVADIMTSPVTHASEDAPISSLIPLFAQQRLRHIPVLDASGQLTGIVTQSDLLQALYQAVQPD</sequence>
<dbReference type="InterPro" id="IPR000644">
    <property type="entry name" value="CBS_dom"/>
</dbReference>